<name>A0A7K3S9D6_9ACTN</name>
<dbReference type="GO" id="GO:0016787">
    <property type="term" value="F:hydrolase activity"/>
    <property type="evidence" value="ECO:0007669"/>
    <property type="project" value="UniProtKB-KW"/>
</dbReference>
<reference evidence="3 4" key="1">
    <citation type="submission" date="2020-01" db="EMBL/GenBank/DDBJ databases">
        <title>Insect and environment-associated Actinomycetes.</title>
        <authorList>
            <person name="Currrie C."/>
            <person name="Chevrette M."/>
            <person name="Carlson C."/>
            <person name="Stubbendieck R."/>
            <person name="Wendt-Pienkowski E."/>
        </authorList>
    </citation>
    <scope>NUCLEOTIDE SEQUENCE [LARGE SCALE GENOMIC DNA]</scope>
    <source>
        <strain evidence="3 4">SID7590</strain>
    </source>
</reference>
<dbReference type="InterPro" id="IPR029018">
    <property type="entry name" value="Hex-like_dom2"/>
</dbReference>
<feature type="non-terminal residue" evidence="3">
    <location>
        <position position="56"/>
    </location>
</feature>
<evidence type="ECO:0000313" key="4">
    <source>
        <dbReference type="Proteomes" id="UP000469670"/>
    </source>
</evidence>
<accession>A0A7K3S9D6</accession>
<dbReference type="Gene3D" id="3.30.379.10">
    <property type="entry name" value="Chitobiase/beta-hexosaminidase domain 2-like"/>
    <property type="match status" value="1"/>
</dbReference>
<dbReference type="EMBL" id="JAAGMP010001715">
    <property type="protein sequence ID" value="NEC24110.1"/>
    <property type="molecule type" value="Genomic_DNA"/>
</dbReference>
<dbReference type="Proteomes" id="UP000469670">
    <property type="component" value="Unassembled WGS sequence"/>
</dbReference>
<proteinExistence type="predicted"/>
<organism evidence="3 4">
    <name type="scientific">Streptomyces parvus</name>
    <dbReference type="NCBI Taxonomy" id="66428"/>
    <lineage>
        <taxon>Bacteria</taxon>
        <taxon>Bacillati</taxon>
        <taxon>Actinomycetota</taxon>
        <taxon>Actinomycetes</taxon>
        <taxon>Kitasatosporales</taxon>
        <taxon>Streptomycetaceae</taxon>
        <taxon>Streptomyces</taxon>
    </lineage>
</organism>
<dbReference type="AlphaFoldDB" id="A0A7K3S9D6"/>
<protein>
    <submittedName>
        <fullName evidence="3">Beta-hexosaminidase</fullName>
    </submittedName>
</protein>
<evidence type="ECO:0000256" key="1">
    <source>
        <dbReference type="ARBA" id="ARBA00022801"/>
    </source>
</evidence>
<comment type="caution">
    <text evidence="3">The sequence shown here is derived from an EMBL/GenBank/DDBJ whole genome shotgun (WGS) entry which is preliminary data.</text>
</comment>
<gene>
    <name evidence="3" type="ORF">G3I50_38560</name>
</gene>
<feature type="compositionally biased region" description="Pro residues" evidence="2">
    <location>
        <begin position="1"/>
        <end position="11"/>
    </location>
</feature>
<evidence type="ECO:0000256" key="2">
    <source>
        <dbReference type="SAM" id="MobiDB-lite"/>
    </source>
</evidence>
<evidence type="ECO:0000313" key="3">
    <source>
        <dbReference type="EMBL" id="NEC24110.1"/>
    </source>
</evidence>
<sequence>MPAPHPAPSLLPHPGKVSSLGGRLTLDRDTTVRALPGAEQAADLLRTLVGHPAGLP</sequence>
<keyword evidence="1" id="KW-0378">Hydrolase</keyword>
<feature type="region of interest" description="Disordered" evidence="2">
    <location>
        <begin position="1"/>
        <end position="22"/>
    </location>
</feature>
<dbReference type="GO" id="GO:0005975">
    <property type="term" value="P:carbohydrate metabolic process"/>
    <property type="evidence" value="ECO:0007669"/>
    <property type="project" value="UniProtKB-ARBA"/>
</dbReference>